<evidence type="ECO:0000256" key="1">
    <source>
        <dbReference type="PROSITE-ProRule" id="PRU00339"/>
    </source>
</evidence>
<dbReference type="EMBL" id="CP060139">
    <property type="protein sequence ID" value="QNR23520.1"/>
    <property type="molecule type" value="Genomic_DNA"/>
</dbReference>
<keyword evidence="4" id="KW-1185">Reference proteome</keyword>
<proteinExistence type="predicted"/>
<organism evidence="3 4">
    <name type="scientific">Croceimicrobium hydrocarbonivorans</name>
    <dbReference type="NCBI Taxonomy" id="2761580"/>
    <lineage>
        <taxon>Bacteria</taxon>
        <taxon>Pseudomonadati</taxon>
        <taxon>Bacteroidota</taxon>
        <taxon>Flavobacteriia</taxon>
        <taxon>Flavobacteriales</taxon>
        <taxon>Owenweeksiaceae</taxon>
        <taxon>Croceimicrobium</taxon>
    </lineage>
</organism>
<dbReference type="InterPro" id="IPR019734">
    <property type="entry name" value="TPR_rpt"/>
</dbReference>
<dbReference type="PROSITE" id="PS50005">
    <property type="entry name" value="TPR"/>
    <property type="match status" value="1"/>
</dbReference>
<protein>
    <submittedName>
        <fullName evidence="3">Tetratricopeptide repeat protein</fullName>
    </submittedName>
</protein>
<gene>
    <name evidence="3" type="ORF">H4K34_14195</name>
</gene>
<dbReference type="Proteomes" id="UP000516305">
    <property type="component" value="Chromosome"/>
</dbReference>
<dbReference type="Gene3D" id="1.25.40.10">
    <property type="entry name" value="Tetratricopeptide repeat domain"/>
    <property type="match status" value="1"/>
</dbReference>
<evidence type="ECO:0000313" key="4">
    <source>
        <dbReference type="Proteomes" id="UP000516305"/>
    </source>
</evidence>
<dbReference type="KEGG" id="chyd:H4K34_14195"/>
<keyword evidence="2" id="KW-0472">Membrane</keyword>
<name>A0A7H0VCS2_9FLAO</name>
<feature type="transmembrane region" description="Helical" evidence="2">
    <location>
        <begin position="32"/>
        <end position="50"/>
    </location>
</feature>
<feature type="repeat" description="TPR" evidence="1">
    <location>
        <begin position="140"/>
        <end position="173"/>
    </location>
</feature>
<dbReference type="AlphaFoldDB" id="A0A7H0VCS2"/>
<dbReference type="SUPFAM" id="SSF48452">
    <property type="entry name" value="TPR-like"/>
    <property type="match status" value="1"/>
</dbReference>
<dbReference type="Pfam" id="PF13181">
    <property type="entry name" value="TPR_8"/>
    <property type="match status" value="1"/>
</dbReference>
<dbReference type="Pfam" id="PF13174">
    <property type="entry name" value="TPR_6"/>
    <property type="match status" value="2"/>
</dbReference>
<evidence type="ECO:0000256" key="2">
    <source>
        <dbReference type="SAM" id="Phobius"/>
    </source>
</evidence>
<keyword evidence="2" id="KW-1133">Transmembrane helix</keyword>
<dbReference type="InterPro" id="IPR011990">
    <property type="entry name" value="TPR-like_helical_dom_sf"/>
</dbReference>
<sequence>MAKKHNTDEEVLVDVTQSISRLEKFFEDNRQSISIVIIAIFAIVGGYISYIKFYQEPREAEAQSEIYHAQHWFEVDSLDQAINGMGDKLGFLDIAADYSGTNAGNLANYYAGISYLRLGEFENAIRILDEFHTDDPILQVISKGAIGDAFMELKQTKEALEYYNKAVNTNSNDYIVPFYLLKAGLAAEQAGENAKALDYFKRIKSDFADSRQGLDIDRYIGRIEAKI</sequence>
<accession>A0A7H0VCS2</accession>
<keyword evidence="1" id="KW-0802">TPR repeat</keyword>
<reference evidence="3 4" key="1">
    <citation type="submission" date="2020-08" db="EMBL/GenBank/DDBJ databases">
        <title>Croceimicrobium hydrocarbonivorans gen. nov., sp. nov., a novel marine bacterium isolated from a bacterial consortium that degrades polyethylene terephthalate.</title>
        <authorList>
            <person name="Liu R."/>
        </authorList>
    </citation>
    <scope>NUCLEOTIDE SEQUENCE [LARGE SCALE GENOMIC DNA]</scope>
    <source>
        <strain evidence="3 4">A20-9</strain>
    </source>
</reference>
<dbReference type="RefSeq" id="WP_210758052.1">
    <property type="nucleotide sequence ID" value="NZ_CP060139.1"/>
</dbReference>
<keyword evidence="2" id="KW-0812">Transmembrane</keyword>
<evidence type="ECO:0000313" key="3">
    <source>
        <dbReference type="EMBL" id="QNR23520.1"/>
    </source>
</evidence>